<dbReference type="RefSeq" id="WP_258347594.1">
    <property type="nucleotide sequence ID" value="NZ_BAAAYK010000038.1"/>
</dbReference>
<keyword evidence="3" id="KW-1185">Reference proteome</keyword>
<comment type="caution">
    <text evidence="2">The sequence shown here is derived from an EMBL/GenBank/DDBJ whole genome shotgun (WGS) entry which is preliminary data.</text>
</comment>
<reference evidence="3" key="1">
    <citation type="journal article" date="2019" name="Int. J. Syst. Evol. Microbiol.">
        <title>The Global Catalogue of Microorganisms (GCM) 10K type strain sequencing project: providing services to taxonomists for standard genome sequencing and annotation.</title>
        <authorList>
            <consortium name="The Broad Institute Genomics Platform"/>
            <consortium name="The Broad Institute Genome Sequencing Center for Infectious Disease"/>
            <person name="Wu L."/>
            <person name="Ma J."/>
        </authorList>
    </citation>
    <scope>NUCLEOTIDE SEQUENCE [LARGE SCALE GENOMIC DNA]</scope>
    <source>
        <strain evidence="3">JCM 9687</strain>
    </source>
</reference>
<dbReference type="EMBL" id="BAAAYK010000038">
    <property type="protein sequence ID" value="GAA3355336.1"/>
    <property type="molecule type" value="Genomic_DNA"/>
</dbReference>
<dbReference type="Proteomes" id="UP001500483">
    <property type="component" value="Unassembled WGS sequence"/>
</dbReference>
<feature type="transmembrane region" description="Helical" evidence="1">
    <location>
        <begin position="43"/>
        <end position="67"/>
    </location>
</feature>
<accession>A0ABP6RNA7</accession>
<name>A0ABP6RNA7_9PSEU</name>
<feature type="transmembrane region" description="Helical" evidence="1">
    <location>
        <begin position="114"/>
        <end position="136"/>
    </location>
</feature>
<gene>
    <name evidence="2" type="ORF">GCM10020366_15020</name>
</gene>
<evidence type="ECO:0000313" key="3">
    <source>
        <dbReference type="Proteomes" id="UP001500483"/>
    </source>
</evidence>
<organism evidence="2 3">
    <name type="scientific">Saccharopolyspora gregorii</name>
    <dbReference type="NCBI Taxonomy" id="33914"/>
    <lineage>
        <taxon>Bacteria</taxon>
        <taxon>Bacillati</taxon>
        <taxon>Actinomycetota</taxon>
        <taxon>Actinomycetes</taxon>
        <taxon>Pseudonocardiales</taxon>
        <taxon>Pseudonocardiaceae</taxon>
        <taxon>Saccharopolyspora</taxon>
    </lineage>
</organism>
<keyword evidence="1" id="KW-0472">Membrane</keyword>
<proteinExistence type="predicted"/>
<keyword evidence="1" id="KW-0812">Transmembrane</keyword>
<sequence>MGTLRQWCRPWVVAALSGLVAVGVVEGVAGSGPGGFGWGVLGALAGVVALPMITQLGLLTGAAVFGLRIRHVVIGSLRGIATWRVGRTTITLRALPLELASEIGPWRSPVILRCWLAGVTSAVAGIGAVLACWLLAEGSFGRGLLIAVTPLMLHKLWPRRAPLATSTGWLLFGLPRMEEPQRTEFLASPLAARAHEALQDGDVARAQVVVNRLAALHPGLDTTINCQITMHEARGEYAEAVLKLVGHIAAADLPPRELSYVLAGLAGLGCCAAESGQLPADEVLPIARKAMEDAISLGYPAYRLNGTKGLLALLEGDADEAARLAASGADHATSPLSKADDFATLARAHMARRDNAAARTALAAAERLAAWWPRVRDVRDRLHVA</sequence>
<evidence type="ECO:0000313" key="2">
    <source>
        <dbReference type="EMBL" id="GAA3355336.1"/>
    </source>
</evidence>
<protein>
    <submittedName>
        <fullName evidence="2">Uncharacterized protein</fullName>
    </submittedName>
</protein>
<keyword evidence="1" id="KW-1133">Transmembrane helix</keyword>
<evidence type="ECO:0000256" key="1">
    <source>
        <dbReference type="SAM" id="Phobius"/>
    </source>
</evidence>